<dbReference type="Pfam" id="PF09994">
    <property type="entry name" value="T6SS_Tle1-like_cat"/>
    <property type="match status" value="1"/>
</dbReference>
<dbReference type="PANTHER" id="PTHR33840:SF1">
    <property type="entry name" value="TLE1 PHOSPHOLIPASE DOMAIN-CONTAINING PROTEIN"/>
    <property type="match status" value="1"/>
</dbReference>
<reference evidence="3 4" key="2">
    <citation type="submission" date="2020-06" db="EMBL/GenBank/DDBJ databases">
        <title>Antribacter stalactiti gen. nov., sp. nov., a new member of the family Nacardiaceae isolated from a cave.</title>
        <authorList>
            <person name="Kim I.S."/>
        </authorList>
    </citation>
    <scope>NUCLEOTIDE SEQUENCE [LARGE SCALE GENOMIC DNA]</scope>
    <source>
        <strain evidence="3 4">YC2-7</strain>
    </source>
</reference>
<dbReference type="AlphaFoldDB" id="A0A848KRN7"/>
<reference evidence="3 4" key="1">
    <citation type="submission" date="2019-05" db="EMBL/GenBank/DDBJ databases">
        <authorList>
            <person name="Lee S.D."/>
        </authorList>
    </citation>
    <scope>NUCLEOTIDE SEQUENCE [LARGE SCALE GENOMIC DNA]</scope>
    <source>
        <strain evidence="3 4">YC2-7</strain>
    </source>
</reference>
<dbReference type="InterPro" id="IPR018712">
    <property type="entry name" value="Tle1-like_cat"/>
</dbReference>
<evidence type="ECO:0000313" key="3">
    <source>
        <dbReference type="EMBL" id="NMN98257.1"/>
    </source>
</evidence>
<gene>
    <name evidence="3" type="ORF">FGL95_24745</name>
</gene>
<dbReference type="PANTHER" id="PTHR33840">
    <property type="match status" value="1"/>
</dbReference>
<evidence type="ECO:0000256" key="1">
    <source>
        <dbReference type="SAM" id="MobiDB-lite"/>
    </source>
</evidence>
<dbReference type="Proteomes" id="UP000535543">
    <property type="component" value="Unassembled WGS sequence"/>
</dbReference>
<sequence length="378" mass="42445">MIEHHARTGDLVKKIVYCCDGTWGKKRRSNTNVYRLYTVLKRTNTQMVIYDKGVGTSGSWIRRMQGGAFGAGLNKGVKRGYRKIAEVYDPGDELYLFGFSRGAFTARSIAGMIAFCGLPTVDKSRNIISMAFKGYRARTTERKWHPPAAAEFVDPGIMMIGVWETVGTLGIPAALLDRHDDEKWGFHDTNLHEDVLNAYHALALDERRRQFTPSLWHARAEGLHQVWFAGDHTDVGGGISLDPRKRFHKPKHQLSDIPFAWMLSKAAGHGLEIRTKSKDYRALPQPTEAALDKIGRTWNPLWGRAKPRVVDPGSIVANSVDVRVNLDPEYNPPLTITSAGSRRLADETYQVELVVRSSASPTRPISRRTSRVKAQRKP</sequence>
<protein>
    <submittedName>
        <fullName evidence="3">DUF2235 domain-containing protein</fullName>
    </submittedName>
</protein>
<feature type="compositionally biased region" description="Basic residues" evidence="1">
    <location>
        <begin position="365"/>
        <end position="378"/>
    </location>
</feature>
<accession>A0A848KRN7</accession>
<feature type="domain" description="T6SS Phospholipase effector Tle1-like catalytic" evidence="2">
    <location>
        <begin position="13"/>
        <end position="264"/>
    </location>
</feature>
<evidence type="ECO:0000259" key="2">
    <source>
        <dbReference type="Pfam" id="PF09994"/>
    </source>
</evidence>
<feature type="region of interest" description="Disordered" evidence="1">
    <location>
        <begin position="356"/>
        <end position="378"/>
    </location>
</feature>
<organism evidence="3 4">
    <name type="scientific">Antrihabitans stalactiti</name>
    <dbReference type="NCBI Taxonomy" id="2584121"/>
    <lineage>
        <taxon>Bacteria</taxon>
        <taxon>Bacillati</taxon>
        <taxon>Actinomycetota</taxon>
        <taxon>Actinomycetes</taxon>
        <taxon>Mycobacteriales</taxon>
        <taxon>Nocardiaceae</taxon>
        <taxon>Antrihabitans</taxon>
    </lineage>
</organism>
<keyword evidence="4" id="KW-1185">Reference proteome</keyword>
<name>A0A848KRN7_9NOCA</name>
<proteinExistence type="predicted"/>
<evidence type="ECO:0000313" key="4">
    <source>
        <dbReference type="Proteomes" id="UP000535543"/>
    </source>
</evidence>
<comment type="caution">
    <text evidence="3">The sequence shown here is derived from an EMBL/GenBank/DDBJ whole genome shotgun (WGS) entry which is preliminary data.</text>
</comment>
<dbReference type="EMBL" id="VCQU01000010">
    <property type="protein sequence ID" value="NMN98257.1"/>
    <property type="molecule type" value="Genomic_DNA"/>
</dbReference>